<dbReference type="SUPFAM" id="SSF54001">
    <property type="entry name" value="Cysteine proteinases"/>
    <property type="match status" value="1"/>
</dbReference>
<evidence type="ECO:0000313" key="3">
    <source>
        <dbReference type="Proteomes" id="UP000042958"/>
    </source>
</evidence>
<evidence type="ECO:0000256" key="1">
    <source>
        <dbReference type="ARBA" id="ARBA00006547"/>
    </source>
</evidence>
<dbReference type="AlphaFoldDB" id="A0A0F7U0C6"/>
<dbReference type="OrthoDB" id="10260017at2759"/>
<sequence>MALNQPTYTDTQVEAYLKRIAYTPAASDANTLLEDVRQRVQSDALGILSELQRRHLGAVPWGNSALHYSQHHTISLHPDSLHEKIVERRLDGYCMESTGIFLIVLRSLGYHVYATGGRVSHAAATGVDNGLYLSLSHMVLIAIIGGAKYMVDVGFGNNCATAPLPLQEGATATCIAPSEMRLIKETLVEFTDKSQKVWIFQTRHNPESPWLPNIAFSEAEFLPQDFRGMNFSVSQEPSSWFTQTFVCMRMILDLTGKEIVGQCIISGKEVKRRIKGQTEVLQVLKNEEDRVKALAKYFDMHLRESETEGIRGLTSQLK</sequence>
<evidence type="ECO:0000313" key="2">
    <source>
        <dbReference type="EMBL" id="CEJ62333.1"/>
    </source>
</evidence>
<dbReference type="InterPro" id="IPR001447">
    <property type="entry name" value="Arylamine_N-AcTrfase"/>
</dbReference>
<dbReference type="PANTHER" id="PTHR11786">
    <property type="entry name" value="N-HYDROXYARYLAMINE O-ACETYLTRANSFERASE"/>
    <property type="match status" value="1"/>
</dbReference>
<protein>
    <submittedName>
        <fullName evidence="2">Uncharacterized protein</fullName>
    </submittedName>
</protein>
<dbReference type="Pfam" id="PF00797">
    <property type="entry name" value="Acetyltransf_2"/>
    <property type="match status" value="1"/>
</dbReference>
<dbReference type="InterPro" id="IPR038765">
    <property type="entry name" value="Papain-like_cys_pep_sf"/>
</dbReference>
<dbReference type="STRING" id="104259.A0A0F7U0C6"/>
<dbReference type="Gene3D" id="3.30.2140.20">
    <property type="match status" value="1"/>
</dbReference>
<dbReference type="PANTHER" id="PTHR11786:SF0">
    <property type="entry name" value="ARYLAMINE N-ACETYLTRANSFERASE 4-RELATED"/>
    <property type="match status" value="1"/>
</dbReference>
<dbReference type="Proteomes" id="UP000042958">
    <property type="component" value="Unassembled WGS sequence"/>
</dbReference>
<comment type="similarity">
    <text evidence="1">Belongs to the arylamine N-acetyltransferase family.</text>
</comment>
<gene>
    <name evidence="2" type="ORF">PMG11_10835</name>
</gene>
<proteinExistence type="inferred from homology"/>
<dbReference type="EMBL" id="CDHK01000015">
    <property type="protein sequence ID" value="CEJ62333.1"/>
    <property type="molecule type" value="Genomic_DNA"/>
</dbReference>
<dbReference type="InterPro" id="IPR053710">
    <property type="entry name" value="Arylamine_NAT_domain_sf"/>
</dbReference>
<accession>A0A0F7U0C6</accession>
<organism evidence="2 3">
    <name type="scientific">Penicillium brasilianum</name>
    <dbReference type="NCBI Taxonomy" id="104259"/>
    <lineage>
        <taxon>Eukaryota</taxon>
        <taxon>Fungi</taxon>
        <taxon>Dikarya</taxon>
        <taxon>Ascomycota</taxon>
        <taxon>Pezizomycotina</taxon>
        <taxon>Eurotiomycetes</taxon>
        <taxon>Eurotiomycetidae</taxon>
        <taxon>Eurotiales</taxon>
        <taxon>Aspergillaceae</taxon>
        <taxon>Penicillium</taxon>
    </lineage>
</organism>
<reference evidence="3" key="1">
    <citation type="journal article" date="2015" name="Genome Announc.">
        <title>Draft genome sequence of the fungus Penicillium brasilianum MG11.</title>
        <authorList>
            <person name="Horn F."/>
            <person name="Linde J."/>
            <person name="Mattern D.J."/>
            <person name="Walther G."/>
            <person name="Guthke R."/>
            <person name="Brakhage A.A."/>
            <person name="Valiante V."/>
        </authorList>
    </citation>
    <scope>NUCLEOTIDE SEQUENCE [LARGE SCALE GENOMIC DNA]</scope>
    <source>
        <strain evidence="3">MG11</strain>
    </source>
</reference>
<keyword evidence="3" id="KW-1185">Reference proteome</keyword>
<name>A0A0F7U0C6_PENBI</name>
<dbReference type="GO" id="GO:0016407">
    <property type="term" value="F:acetyltransferase activity"/>
    <property type="evidence" value="ECO:0007669"/>
    <property type="project" value="InterPro"/>
</dbReference>